<dbReference type="FunFam" id="3.90.470.40:FF:000004">
    <property type="entry name" value="DNA damage-inducible transcript 4 protein"/>
    <property type="match status" value="1"/>
</dbReference>
<dbReference type="PANTHER" id="PTHR12478">
    <property type="entry name" value="DNA-DAMAGE-INDUCIBLE TRANSCRIPT 4 PROTEIN DDIT4"/>
    <property type="match status" value="1"/>
</dbReference>
<reference evidence="4 5" key="1">
    <citation type="submission" date="2016-03" db="EMBL/GenBank/DDBJ databases">
        <title>EvidentialGene: Evidence-directed Construction of Genes on Genomes.</title>
        <authorList>
            <person name="Gilbert D.G."/>
            <person name="Choi J.-H."/>
            <person name="Mockaitis K."/>
            <person name="Colbourne J."/>
            <person name="Pfrender M."/>
        </authorList>
    </citation>
    <scope>NUCLEOTIDE SEQUENCE [LARGE SCALE GENOMIC DNA]</scope>
    <source>
        <strain evidence="4 5">Xinb3</strain>
        <tissue evidence="4">Complete organism</tissue>
    </source>
</reference>
<dbReference type="Pfam" id="PF07809">
    <property type="entry name" value="RTP801_C"/>
    <property type="match status" value="1"/>
</dbReference>
<protein>
    <submittedName>
        <fullName evidence="4">Charybde protein</fullName>
    </submittedName>
</protein>
<dbReference type="STRING" id="35525.A0A164QCJ5"/>
<dbReference type="Gene3D" id="3.90.470.40">
    <property type="entry name" value="RTP801-like"/>
    <property type="match status" value="1"/>
</dbReference>
<gene>
    <name evidence="4" type="ORF">APZ42_028738</name>
</gene>
<accession>A0A164QCJ5</accession>
<keyword evidence="3" id="KW-0963">Cytoplasm</keyword>
<comment type="caution">
    <text evidence="4">The sequence shown here is derived from an EMBL/GenBank/DDBJ whole genome shotgun (WGS) entry which is preliminary data.</text>
</comment>
<comment type="similarity">
    <text evidence="2">Belongs to the DDIT4 family.</text>
</comment>
<dbReference type="GO" id="GO:0009968">
    <property type="term" value="P:negative regulation of signal transduction"/>
    <property type="evidence" value="ECO:0007669"/>
    <property type="project" value="InterPro"/>
</dbReference>
<dbReference type="InterPro" id="IPR012918">
    <property type="entry name" value="RTP801-like"/>
</dbReference>
<dbReference type="EMBL" id="LRGB01002451">
    <property type="protein sequence ID" value="KZS07635.1"/>
    <property type="molecule type" value="Genomic_DNA"/>
</dbReference>
<name>A0A164QCJ5_9CRUS</name>
<keyword evidence="5" id="KW-1185">Reference proteome</keyword>
<sequence>MEVMPLPVALDFSEDVWNLSLEDAEEQTARDVLAELLAAELRQARARYRLSNGQQQRAPNEILLPAGILQSIARDILNASADEPCGIRGCMVFIDFEEPNSRNSNDRKQRIGAVKCHPYTVNTFELYLTLRPHTTWTSKLPLFLQNLAYRSTMVISQDYSLVKRKLFRSSSQ</sequence>
<dbReference type="OrthoDB" id="10018535at2759"/>
<dbReference type="GO" id="GO:0005737">
    <property type="term" value="C:cytoplasm"/>
    <property type="evidence" value="ECO:0007669"/>
    <property type="project" value="UniProtKB-SubCell"/>
</dbReference>
<dbReference type="Proteomes" id="UP000076858">
    <property type="component" value="Unassembled WGS sequence"/>
</dbReference>
<evidence type="ECO:0000313" key="5">
    <source>
        <dbReference type="Proteomes" id="UP000076858"/>
    </source>
</evidence>
<organism evidence="4 5">
    <name type="scientific">Daphnia magna</name>
    <dbReference type="NCBI Taxonomy" id="35525"/>
    <lineage>
        <taxon>Eukaryota</taxon>
        <taxon>Metazoa</taxon>
        <taxon>Ecdysozoa</taxon>
        <taxon>Arthropoda</taxon>
        <taxon>Crustacea</taxon>
        <taxon>Branchiopoda</taxon>
        <taxon>Diplostraca</taxon>
        <taxon>Cladocera</taxon>
        <taxon>Anomopoda</taxon>
        <taxon>Daphniidae</taxon>
        <taxon>Daphnia</taxon>
    </lineage>
</organism>
<dbReference type="InterPro" id="IPR038281">
    <property type="entry name" value="RTP801-like_C_sf"/>
</dbReference>
<evidence type="ECO:0000256" key="2">
    <source>
        <dbReference type="ARBA" id="ARBA00010670"/>
    </source>
</evidence>
<proteinExistence type="inferred from homology"/>
<evidence type="ECO:0000256" key="1">
    <source>
        <dbReference type="ARBA" id="ARBA00004496"/>
    </source>
</evidence>
<evidence type="ECO:0000256" key="3">
    <source>
        <dbReference type="ARBA" id="ARBA00022490"/>
    </source>
</evidence>
<dbReference type="GO" id="GO:0032006">
    <property type="term" value="P:regulation of TOR signaling"/>
    <property type="evidence" value="ECO:0007669"/>
    <property type="project" value="TreeGrafter"/>
</dbReference>
<dbReference type="PANTHER" id="PTHR12478:SF16">
    <property type="entry name" value="PROTEIN CHARYBDE-RELATED"/>
    <property type="match status" value="1"/>
</dbReference>
<evidence type="ECO:0000313" key="4">
    <source>
        <dbReference type="EMBL" id="KZS07635.1"/>
    </source>
</evidence>
<dbReference type="GO" id="GO:0006915">
    <property type="term" value="P:apoptotic process"/>
    <property type="evidence" value="ECO:0007669"/>
    <property type="project" value="TreeGrafter"/>
</dbReference>
<comment type="subcellular location">
    <subcellularLocation>
        <location evidence="1">Cytoplasm</location>
    </subcellularLocation>
</comment>
<dbReference type="AlphaFoldDB" id="A0A164QCJ5"/>